<dbReference type="EMBL" id="LAZR01000228">
    <property type="protein sequence ID" value="KKN80615.1"/>
    <property type="molecule type" value="Genomic_DNA"/>
</dbReference>
<proteinExistence type="predicted"/>
<dbReference type="AlphaFoldDB" id="A0A0F9THA5"/>
<accession>A0A0F9THA5</accession>
<name>A0A0F9THA5_9ZZZZ</name>
<organism evidence="1">
    <name type="scientific">marine sediment metagenome</name>
    <dbReference type="NCBI Taxonomy" id="412755"/>
    <lineage>
        <taxon>unclassified sequences</taxon>
        <taxon>metagenomes</taxon>
        <taxon>ecological metagenomes</taxon>
    </lineage>
</organism>
<protein>
    <submittedName>
        <fullName evidence="1">Uncharacterized protein</fullName>
    </submittedName>
</protein>
<comment type="caution">
    <text evidence="1">The sequence shown here is derived from an EMBL/GenBank/DDBJ whole genome shotgun (WGS) entry which is preliminary data.</text>
</comment>
<evidence type="ECO:0000313" key="1">
    <source>
        <dbReference type="EMBL" id="KKN80615.1"/>
    </source>
</evidence>
<reference evidence="1" key="1">
    <citation type="journal article" date="2015" name="Nature">
        <title>Complex archaea that bridge the gap between prokaryotes and eukaryotes.</title>
        <authorList>
            <person name="Spang A."/>
            <person name="Saw J.H."/>
            <person name="Jorgensen S.L."/>
            <person name="Zaremba-Niedzwiedzka K."/>
            <person name="Martijn J."/>
            <person name="Lind A.E."/>
            <person name="van Eijk R."/>
            <person name="Schleper C."/>
            <person name="Guy L."/>
            <person name="Ettema T.J."/>
        </authorList>
    </citation>
    <scope>NUCLEOTIDE SEQUENCE</scope>
</reference>
<sequence length="200" mass="22350">MNADKKPDLGNKKIKPATLTSDMLSDMVLDHILDNGHLFIEGKPSTSTNTEHFTAVLDSLTRLAHMVAKEAIVNRMSLSPLSSFADKLSPGDKSDPDVAKYELRYRILEQYGDNDPVKDDIYDYNEAVDIYGKDFLDTYWGELGEKCPQMVSSKGNRQLWFSVVRYPLSSLEAKESLAAKLDLPSEDNLLNKITSAPGFN</sequence>
<gene>
    <name evidence="1" type="ORF">LCGC14_0328340</name>
</gene>